<dbReference type="InterPro" id="IPR052345">
    <property type="entry name" value="Rad_response_metalloprotease"/>
</dbReference>
<dbReference type="PANTHER" id="PTHR43236:SF1">
    <property type="entry name" value="BLL7220 PROTEIN"/>
    <property type="match status" value="1"/>
</dbReference>
<name>A0ABP8MAU1_9BACT</name>
<evidence type="ECO:0000313" key="2">
    <source>
        <dbReference type="EMBL" id="GAA4446819.1"/>
    </source>
</evidence>
<dbReference type="Pfam" id="PF06114">
    <property type="entry name" value="Peptidase_M78"/>
    <property type="match status" value="1"/>
</dbReference>
<protein>
    <submittedName>
        <fullName evidence="2">ImmA/IrrE family metallo-endopeptidase</fullName>
    </submittedName>
</protein>
<dbReference type="Gene3D" id="1.10.10.2910">
    <property type="match status" value="1"/>
</dbReference>
<dbReference type="PANTHER" id="PTHR43236">
    <property type="entry name" value="ANTITOXIN HIGA1"/>
    <property type="match status" value="1"/>
</dbReference>
<evidence type="ECO:0000313" key="3">
    <source>
        <dbReference type="Proteomes" id="UP001500840"/>
    </source>
</evidence>
<sequence length="253" mass="28580">MTMVVDLWAQGIKVPSLSSRQIAAEADAVLAEYAKRFGPITKPPIEIEDVTTSVLPLTFGFSDLQGQLGGRVHGAIWFSRQQVLIDNALNPDRFPDLLGRYHFTLAHELGHWQLHRFLFLDEDGHAVLFGDGETPDVICRKDHARPMIERQADEFAGCLLMPEWLLRPAWRELTGGDDPICDRQLRELVPPIEPMRFLIDADGIEVEPDPIRLMREVFCESLAGQFAVSEEAMRIQLECLGLFVTERTPRPAP</sequence>
<gene>
    <name evidence="2" type="ORF">GCM10023156_08180</name>
</gene>
<dbReference type="EMBL" id="BAABGA010000010">
    <property type="protein sequence ID" value="GAA4446819.1"/>
    <property type="molecule type" value="Genomic_DNA"/>
</dbReference>
<accession>A0ABP8MAU1</accession>
<feature type="domain" description="IrrE N-terminal-like" evidence="1">
    <location>
        <begin position="99"/>
        <end position="173"/>
    </location>
</feature>
<dbReference type="Proteomes" id="UP001500840">
    <property type="component" value="Unassembled WGS sequence"/>
</dbReference>
<comment type="caution">
    <text evidence="2">The sequence shown here is derived from an EMBL/GenBank/DDBJ whole genome shotgun (WGS) entry which is preliminary data.</text>
</comment>
<keyword evidence="3" id="KW-1185">Reference proteome</keyword>
<organism evidence="2 3">
    <name type="scientific">Novipirellula rosea</name>
    <dbReference type="NCBI Taxonomy" id="1031540"/>
    <lineage>
        <taxon>Bacteria</taxon>
        <taxon>Pseudomonadati</taxon>
        <taxon>Planctomycetota</taxon>
        <taxon>Planctomycetia</taxon>
        <taxon>Pirellulales</taxon>
        <taxon>Pirellulaceae</taxon>
        <taxon>Novipirellula</taxon>
    </lineage>
</organism>
<reference evidence="3" key="1">
    <citation type="journal article" date="2019" name="Int. J. Syst. Evol. Microbiol.">
        <title>The Global Catalogue of Microorganisms (GCM) 10K type strain sequencing project: providing services to taxonomists for standard genome sequencing and annotation.</title>
        <authorList>
            <consortium name="The Broad Institute Genomics Platform"/>
            <consortium name="The Broad Institute Genome Sequencing Center for Infectious Disease"/>
            <person name="Wu L."/>
            <person name="Ma J."/>
        </authorList>
    </citation>
    <scope>NUCLEOTIDE SEQUENCE [LARGE SCALE GENOMIC DNA]</scope>
    <source>
        <strain evidence="3">JCM 17759</strain>
    </source>
</reference>
<proteinExistence type="predicted"/>
<dbReference type="InterPro" id="IPR010359">
    <property type="entry name" value="IrrE_HExxH"/>
</dbReference>
<evidence type="ECO:0000259" key="1">
    <source>
        <dbReference type="Pfam" id="PF06114"/>
    </source>
</evidence>